<dbReference type="Proteomes" id="UP001336835">
    <property type="component" value="Unassembled WGS sequence"/>
</dbReference>
<evidence type="ECO:0000256" key="1">
    <source>
        <dbReference type="ARBA" id="ARBA00038310"/>
    </source>
</evidence>
<comment type="caution">
    <text evidence="3">The sequence shown here is derived from an EMBL/GenBank/DDBJ whole genome shotgun (WGS) entry which is preliminary data.</text>
</comment>
<evidence type="ECO:0000313" key="4">
    <source>
        <dbReference type="Proteomes" id="UP001336835"/>
    </source>
</evidence>
<dbReference type="Gene3D" id="3.20.20.140">
    <property type="entry name" value="Metal-dependent hydrolases"/>
    <property type="match status" value="1"/>
</dbReference>
<dbReference type="PANTHER" id="PTHR43569:SF2">
    <property type="entry name" value="AMIDOHYDROLASE-RELATED DOMAIN-CONTAINING PROTEIN"/>
    <property type="match status" value="1"/>
</dbReference>
<comment type="similarity">
    <text evidence="1">Belongs to the metallo-dependent hydrolases superfamily.</text>
</comment>
<reference evidence="3 4" key="1">
    <citation type="submission" date="2024-01" db="EMBL/GenBank/DDBJ databases">
        <title>Pedobacter sp. nov., isolated from fresh soil.</title>
        <authorList>
            <person name="Le N.T.T."/>
        </authorList>
    </citation>
    <scope>NUCLEOTIDE SEQUENCE [LARGE SCALE GENOMIC DNA]</scope>
    <source>
        <strain evidence="3 4">KR3-3</strain>
    </source>
</reference>
<dbReference type="InterPro" id="IPR006680">
    <property type="entry name" value="Amidohydro-rel"/>
</dbReference>
<dbReference type="InterPro" id="IPR032466">
    <property type="entry name" value="Metal_Hydrolase"/>
</dbReference>
<sequence>MIDSHVHFWQFDPVKDAWINEEMAVLQRDFSPADYCALQTENGIDGCIAVQADQSEQETAFLVDLAKHNPIIKGVVGWVDLKSKVIEEKLSFYAKEPMIKGWRHIVQAENEGFLLQPEFIRGVRALKNHGYTYDILVKHNQLPEVMQFIDQLGEQPLVIDHCAKPDLNNKDISAWTAQLKTIAQASHVYCKLSGLLTEGDWNNPDKQLIFKCLDVVFESFGTDRLLFGSDWPVMLLSKKYSYWMQMVGEYMQQFSKQEQQLVFGDNAIKFYKLD</sequence>
<dbReference type="RefSeq" id="WP_330106637.1">
    <property type="nucleotide sequence ID" value="NZ_JAZDQT010000001.1"/>
</dbReference>
<evidence type="ECO:0000313" key="3">
    <source>
        <dbReference type="EMBL" id="MEE1944262.1"/>
    </source>
</evidence>
<evidence type="ECO:0000259" key="2">
    <source>
        <dbReference type="Pfam" id="PF04909"/>
    </source>
</evidence>
<dbReference type="SUPFAM" id="SSF51556">
    <property type="entry name" value="Metallo-dependent hydrolases"/>
    <property type="match status" value="1"/>
</dbReference>
<proteinExistence type="inferred from homology"/>
<dbReference type="EMBL" id="JAZDQT010000001">
    <property type="protein sequence ID" value="MEE1944262.1"/>
    <property type="molecule type" value="Genomic_DNA"/>
</dbReference>
<dbReference type="Pfam" id="PF04909">
    <property type="entry name" value="Amidohydro_2"/>
    <property type="match status" value="1"/>
</dbReference>
<dbReference type="PANTHER" id="PTHR43569">
    <property type="entry name" value="AMIDOHYDROLASE"/>
    <property type="match status" value="1"/>
</dbReference>
<gene>
    <name evidence="3" type="ORF">VRU48_04030</name>
</gene>
<keyword evidence="4" id="KW-1185">Reference proteome</keyword>
<feature type="domain" description="Amidohydrolase-related" evidence="2">
    <location>
        <begin position="2"/>
        <end position="273"/>
    </location>
</feature>
<organism evidence="3 4">
    <name type="scientific">Pedobacter albus</name>
    <dbReference type="NCBI Taxonomy" id="3113905"/>
    <lineage>
        <taxon>Bacteria</taxon>
        <taxon>Pseudomonadati</taxon>
        <taxon>Bacteroidota</taxon>
        <taxon>Sphingobacteriia</taxon>
        <taxon>Sphingobacteriales</taxon>
        <taxon>Sphingobacteriaceae</taxon>
        <taxon>Pedobacter</taxon>
    </lineage>
</organism>
<dbReference type="InterPro" id="IPR052350">
    <property type="entry name" value="Metallo-dep_Lactonases"/>
</dbReference>
<name>A0ABU7I475_9SPHI</name>
<accession>A0ABU7I475</accession>
<protein>
    <submittedName>
        <fullName evidence="3">Amidohydrolase family protein</fullName>
    </submittedName>
</protein>